<evidence type="ECO:0000256" key="7">
    <source>
        <dbReference type="PIRSR" id="PIRSR602386-1"/>
    </source>
</evidence>
<dbReference type="GO" id="GO:0009055">
    <property type="term" value="F:electron transfer activity"/>
    <property type="evidence" value="ECO:0007669"/>
    <property type="project" value="InterPro"/>
</dbReference>
<keyword evidence="6 7" id="KW-0186">Copper</keyword>
<dbReference type="Proteomes" id="UP000002698">
    <property type="component" value="Chromosome"/>
</dbReference>
<keyword evidence="3 7" id="KW-0479">Metal-binding</keyword>
<comment type="cofactor">
    <cofactor evidence="7">
        <name>Cu cation</name>
        <dbReference type="ChEBI" id="CHEBI:23378"/>
    </cofactor>
    <text evidence="7">Binds 1 copper ion per subunit.</text>
</comment>
<evidence type="ECO:0000313" key="9">
    <source>
        <dbReference type="EMBL" id="CAI50463.1"/>
    </source>
</evidence>
<dbReference type="eggNOG" id="arCOG02921">
    <property type="taxonomic scope" value="Archaea"/>
</dbReference>
<dbReference type="InterPro" id="IPR017533">
    <property type="entry name" value="Halocyanin"/>
</dbReference>
<dbReference type="InterPro" id="IPR008972">
    <property type="entry name" value="Cupredoxin"/>
</dbReference>
<keyword evidence="5" id="KW-0249">Electron transport</keyword>
<keyword evidence="2" id="KW-0813">Transport</keyword>
<dbReference type="Pfam" id="PF00127">
    <property type="entry name" value="Copper-bind"/>
    <property type="match status" value="1"/>
</dbReference>
<dbReference type="KEGG" id="nph:NP_4744A"/>
<dbReference type="CDD" id="cd04220">
    <property type="entry name" value="Halocyanin"/>
    <property type="match status" value="1"/>
</dbReference>
<evidence type="ECO:0000256" key="6">
    <source>
        <dbReference type="ARBA" id="ARBA00023008"/>
    </source>
</evidence>
<evidence type="ECO:0000256" key="4">
    <source>
        <dbReference type="ARBA" id="ARBA00022764"/>
    </source>
</evidence>
<name>A0A1U7EYZ4_NATPD</name>
<protein>
    <submittedName>
        <fullName evidence="9">Halocyanin</fullName>
    </submittedName>
</protein>
<keyword evidence="10" id="KW-1185">Reference proteome</keyword>
<organism evidence="9 10">
    <name type="scientific">Natronomonas pharaonis (strain ATCC 35678 / DSM 2160 / CIP 103997 / JCM 8858 / NBRC 14720 / NCIMB 2260 / Gabara)</name>
    <name type="common">Halobacterium pharaonis</name>
    <dbReference type="NCBI Taxonomy" id="348780"/>
    <lineage>
        <taxon>Archaea</taxon>
        <taxon>Methanobacteriati</taxon>
        <taxon>Methanobacteriota</taxon>
        <taxon>Stenosarchaea group</taxon>
        <taxon>Halobacteria</taxon>
        <taxon>Halobacteriales</taxon>
        <taxon>Natronomonadaceae</taxon>
        <taxon>Natronomonas</taxon>
    </lineage>
</organism>
<dbReference type="AlphaFoldDB" id="A0A1U7EYZ4"/>
<feature type="binding site" evidence="7">
    <location>
        <position position="110"/>
    </location>
    <ligand>
        <name>Cu cation</name>
        <dbReference type="ChEBI" id="CHEBI:23378"/>
    </ligand>
</feature>
<evidence type="ECO:0000256" key="5">
    <source>
        <dbReference type="ARBA" id="ARBA00022982"/>
    </source>
</evidence>
<dbReference type="NCBIfam" id="TIGR03102">
    <property type="entry name" value="halo_cynanin"/>
    <property type="match status" value="1"/>
</dbReference>
<dbReference type="HOGENOM" id="CLU_084115_1_2_2"/>
<evidence type="ECO:0000256" key="1">
    <source>
        <dbReference type="ARBA" id="ARBA00004418"/>
    </source>
</evidence>
<dbReference type="PRINTS" id="PR00155">
    <property type="entry name" value="AMICYANIN"/>
</dbReference>
<keyword evidence="4" id="KW-0574">Periplasm</keyword>
<dbReference type="PROSITE" id="PS51318">
    <property type="entry name" value="TAT"/>
    <property type="match status" value="1"/>
</dbReference>
<sequence>MGTHTRRRFVRGTAAVAATGALAGCNGNGNGNENGNGDDAAPEDPAEAAENFLNEHDANQYDGLVDRTGEDEITIDNGAGPNGFAFDPAGVRIDAGTTVTWEWTGEGGAHNVVSEPDSDFDLETELVDEEGFTYEVTFDEPGAALYVCTAHRAQNQYGAVVVE</sequence>
<evidence type="ECO:0000256" key="2">
    <source>
        <dbReference type="ARBA" id="ARBA00022448"/>
    </source>
</evidence>
<dbReference type="OrthoDB" id="11088at2157"/>
<dbReference type="PROSITE" id="PS51257">
    <property type="entry name" value="PROKAR_LIPOPROTEIN"/>
    <property type="match status" value="1"/>
</dbReference>
<feature type="domain" description="Blue (type 1) copper" evidence="8">
    <location>
        <begin position="76"/>
        <end position="163"/>
    </location>
</feature>
<evidence type="ECO:0000313" key="10">
    <source>
        <dbReference type="Proteomes" id="UP000002698"/>
    </source>
</evidence>
<dbReference type="InterPro" id="IPR002386">
    <property type="entry name" value="Amicyanin/Pseudoazurin"/>
</dbReference>
<dbReference type="InterPro" id="IPR000923">
    <property type="entry name" value="BlueCu_1"/>
</dbReference>
<dbReference type="GeneID" id="3702801"/>
<comment type="subcellular location">
    <subcellularLocation>
        <location evidence="1">Periplasm</location>
    </subcellularLocation>
</comment>
<dbReference type="EnsemblBacteria" id="CAI50463">
    <property type="protein sequence ID" value="CAI50463"/>
    <property type="gene ID" value="NP_4744A"/>
</dbReference>
<dbReference type="STRING" id="348780.NP_4744A"/>
<dbReference type="RefSeq" id="WP_011324076.1">
    <property type="nucleotide sequence ID" value="NC_007426.1"/>
</dbReference>
<dbReference type="GO" id="GO:0042597">
    <property type="term" value="C:periplasmic space"/>
    <property type="evidence" value="ECO:0007669"/>
    <property type="project" value="UniProtKB-SubCell"/>
</dbReference>
<evidence type="ECO:0000256" key="3">
    <source>
        <dbReference type="ARBA" id="ARBA00022723"/>
    </source>
</evidence>
<feature type="binding site" evidence="7">
    <location>
        <position position="151"/>
    </location>
    <ligand>
        <name>Cu cation</name>
        <dbReference type="ChEBI" id="CHEBI:23378"/>
    </ligand>
</feature>
<gene>
    <name evidence="9" type="primary">hcp2</name>
    <name evidence="9" type="ordered locus">NP_4744A</name>
</gene>
<dbReference type="Gene3D" id="2.60.40.420">
    <property type="entry name" value="Cupredoxins - blue copper proteins"/>
    <property type="match status" value="1"/>
</dbReference>
<dbReference type="InterPro" id="IPR006311">
    <property type="entry name" value="TAT_signal"/>
</dbReference>
<accession>A0A1U7EYZ4</accession>
<evidence type="ECO:0000259" key="8">
    <source>
        <dbReference type="Pfam" id="PF00127"/>
    </source>
</evidence>
<proteinExistence type="predicted"/>
<feature type="binding site" evidence="7">
    <location>
        <position position="148"/>
    </location>
    <ligand>
        <name>Cu cation</name>
        <dbReference type="ChEBI" id="CHEBI:23378"/>
    </ligand>
</feature>
<reference evidence="9 10" key="1">
    <citation type="journal article" date="2005" name="Genome Res.">
        <title>Living with two extremes: conclusions from the genome sequence of Natronomonas pharaonis.</title>
        <authorList>
            <person name="Falb M."/>
            <person name="Pfeiffer F."/>
            <person name="Palm P."/>
            <person name="Rodewald K."/>
            <person name="Hickmann V."/>
            <person name="Tittor J."/>
            <person name="Oesterhelt D."/>
        </authorList>
    </citation>
    <scope>NUCLEOTIDE SEQUENCE [LARGE SCALE GENOMIC DNA]</scope>
    <source>
        <strain evidence="10">ATCC 35678 / DSM 2160 / CIP 103997 / JCM 8858 / NBRC 14720 / NCIMB 2260 / Gabara</strain>
    </source>
</reference>
<dbReference type="SUPFAM" id="SSF49503">
    <property type="entry name" value="Cupredoxins"/>
    <property type="match status" value="1"/>
</dbReference>
<dbReference type="GO" id="GO:0005507">
    <property type="term" value="F:copper ion binding"/>
    <property type="evidence" value="ECO:0007669"/>
    <property type="project" value="InterPro"/>
</dbReference>
<dbReference type="EMBL" id="CR936257">
    <property type="protein sequence ID" value="CAI50463.1"/>
    <property type="molecule type" value="Genomic_DNA"/>
</dbReference>